<evidence type="ECO:0000256" key="4">
    <source>
        <dbReference type="ARBA" id="ARBA00023136"/>
    </source>
</evidence>
<evidence type="ECO:0000256" key="2">
    <source>
        <dbReference type="ARBA" id="ARBA00022692"/>
    </source>
</evidence>
<evidence type="ECO:0000313" key="8">
    <source>
        <dbReference type="Proteomes" id="UP000630805"/>
    </source>
</evidence>
<gene>
    <name evidence="7" type="ORF">HW561_11315</name>
</gene>
<comment type="subcellular location">
    <subcellularLocation>
        <location evidence="1">Membrane</location>
        <topology evidence="1">Multi-pass membrane protein</topology>
    </subcellularLocation>
</comment>
<dbReference type="EMBL" id="JABXWT010000004">
    <property type="protein sequence ID" value="NVO56379.1"/>
    <property type="molecule type" value="Genomic_DNA"/>
</dbReference>
<sequence length="140" mass="15369">MSGLSQSGVYTSTHNRVERVLRFVGAGVINTLFGYAVFSGLVWSGMHPQLALAIQFTVGVLWNFQVHGRYVFYVQGYGRLPQYAVSYVVIYAFNAGLLWGLLQLGLDAYLAQAVALGPTVILSYALIARALRPNQPEVVQ</sequence>
<comment type="caution">
    <text evidence="7">The sequence shown here is derived from an EMBL/GenBank/DDBJ whole genome shotgun (WGS) entry which is preliminary data.</text>
</comment>
<feature type="transmembrane region" description="Helical" evidence="5">
    <location>
        <begin position="84"/>
        <end position="102"/>
    </location>
</feature>
<evidence type="ECO:0000313" key="7">
    <source>
        <dbReference type="EMBL" id="NVO56379.1"/>
    </source>
</evidence>
<dbReference type="InterPro" id="IPR007267">
    <property type="entry name" value="GtrA_DPMS_TM"/>
</dbReference>
<keyword evidence="2 5" id="KW-0812">Transmembrane</keyword>
<evidence type="ECO:0000256" key="3">
    <source>
        <dbReference type="ARBA" id="ARBA00022989"/>
    </source>
</evidence>
<keyword evidence="4 5" id="KW-0472">Membrane</keyword>
<feature type="transmembrane region" description="Helical" evidence="5">
    <location>
        <begin position="50"/>
        <end position="72"/>
    </location>
</feature>
<dbReference type="RefSeq" id="WP_176864775.1">
    <property type="nucleotide sequence ID" value="NZ_JABXWT010000004.1"/>
</dbReference>
<feature type="domain" description="GtrA/DPMS transmembrane" evidence="6">
    <location>
        <begin position="22"/>
        <end position="126"/>
    </location>
</feature>
<name>A0ABX2PQG9_9RHOB</name>
<reference evidence="7 8" key="1">
    <citation type="submission" date="2020-06" db="EMBL/GenBank/DDBJ databases">
        <authorList>
            <person name="Cao W.R."/>
        </authorList>
    </citation>
    <scope>NUCLEOTIDE SEQUENCE [LARGE SCALE GENOMIC DNA]</scope>
    <source>
        <strain evidence="7 8">B1Z28</strain>
    </source>
</reference>
<dbReference type="Pfam" id="PF04138">
    <property type="entry name" value="GtrA_DPMS_TM"/>
    <property type="match status" value="1"/>
</dbReference>
<evidence type="ECO:0000256" key="5">
    <source>
        <dbReference type="SAM" id="Phobius"/>
    </source>
</evidence>
<keyword evidence="8" id="KW-1185">Reference proteome</keyword>
<proteinExistence type="predicted"/>
<evidence type="ECO:0000259" key="6">
    <source>
        <dbReference type="Pfam" id="PF04138"/>
    </source>
</evidence>
<keyword evidence="3 5" id="KW-1133">Transmembrane helix</keyword>
<accession>A0ABX2PQG9</accession>
<protein>
    <submittedName>
        <fullName evidence="7">GtrA family protein</fullName>
    </submittedName>
</protein>
<dbReference type="Proteomes" id="UP000630805">
    <property type="component" value="Unassembled WGS sequence"/>
</dbReference>
<evidence type="ECO:0000256" key="1">
    <source>
        <dbReference type="ARBA" id="ARBA00004141"/>
    </source>
</evidence>
<feature type="transmembrane region" description="Helical" evidence="5">
    <location>
        <begin position="20"/>
        <end position="38"/>
    </location>
</feature>
<organism evidence="7 8">
    <name type="scientific">Ruegeria haliotis</name>
    <dbReference type="NCBI Taxonomy" id="2747601"/>
    <lineage>
        <taxon>Bacteria</taxon>
        <taxon>Pseudomonadati</taxon>
        <taxon>Pseudomonadota</taxon>
        <taxon>Alphaproteobacteria</taxon>
        <taxon>Rhodobacterales</taxon>
        <taxon>Roseobacteraceae</taxon>
        <taxon>Ruegeria</taxon>
    </lineage>
</organism>
<feature type="transmembrane region" description="Helical" evidence="5">
    <location>
        <begin position="108"/>
        <end position="127"/>
    </location>
</feature>